<dbReference type="SUPFAM" id="SSF54909">
    <property type="entry name" value="Dimeric alpha+beta barrel"/>
    <property type="match status" value="1"/>
</dbReference>
<keyword evidence="3" id="KW-1185">Reference proteome</keyword>
<keyword evidence="2" id="KW-0503">Monooxygenase</keyword>
<feature type="domain" description="ABM" evidence="1">
    <location>
        <begin position="10"/>
        <end position="101"/>
    </location>
</feature>
<reference evidence="2 3" key="1">
    <citation type="submission" date="2020-07" db="EMBL/GenBank/DDBJ databases">
        <title>Genomic Encyclopedia of Type Strains, Phase IV (KMG-V): Genome sequencing to study the core and pangenomes of soil and plant-associated prokaryotes.</title>
        <authorList>
            <person name="Whitman W."/>
        </authorList>
    </citation>
    <scope>NUCLEOTIDE SEQUENCE [LARGE SCALE GENOMIC DNA]</scope>
    <source>
        <strain evidence="2 3">X4EP2</strain>
    </source>
</reference>
<dbReference type="Gene3D" id="3.30.70.100">
    <property type="match status" value="1"/>
</dbReference>
<accession>A0A7Y9PDH3</accession>
<dbReference type="PANTHER" id="PTHR33336:SF3">
    <property type="entry name" value="ABM DOMAIN-CONTAINING PROTEIN"/>
    <property type="match status" value="1"/>
</dbReference>
<dbReference type="GO" id="GO:0005829">
    <property type="term" value="C:cytosol"/>
    <property type="evidence" value="ECO:0007669"/>
    <property type="project" value="TreeGrafter"/>
</dbReference>
<comment type="caution">
    <text evidence="2">The sequence shown here is derived from an EMBL/GenBank/DDBJ whole genome shotgun (WGS) entry which is preliminary data.</text>
</comment>
<protein>
    <submittedName>
        <fullName evidence="2">Quinol monooxygenase YgiN</fullName>
    </submittedName>
</protein>
<dbReference type="GO" id="GO:0004497">
    <property type="term" value="F:monooxygenase activity"/>
    <property type="evidence" value="ECO:0007669"/>
    <property type="project" value="UniProtKB-KW"/>
</dbReference>
<evidence type="ECO:0000313" key="2">
    <source>
        <dbReference type="EMBL" id="NYF77917.1"/>
    </source>
</evidence>
<dbReference type="PROSITE" id="PS51725">
    <property type="entry name" value="ABM"/>
    <property type="match status" value="1"/>
</dbReference>
<name>A0A7Y9PDH3_9BACT</name>
<dbReference type="PANTHER" id="PTHR33336">
    <property type="entry name" value="QUINOL MONOOXYGENASE YGIN-RELATED"/>
    <property type="match status" value="1"/>
</dbReference>
<gene>
    <name evidence="2" type="ORF">HDF17_000204</name>
</gene>
<dbReference type="Pfam" id="PF03992">
    <property type="entry name" value="ABM"/>
    <property type="match status" value="1"/>
</dbReference>
<evidence type="ECO:0000313" key="3">
    <source>
        <dbReference type="Proteomes" id="UP000589520"/>
    </source>
</evidence>
<sequence length="101" mass="11145">MAFFGGGEKVQVVAEIHARTGCKEAVRAMLTALVVPSRKENGCKQYHLHEDTKNPGSFDTCEEWASEALLEEHLGRAKQTLEQAEPLLDGDLKLVVLKLLV</sequence>
<keyword evidence="2" id="KW-0560">Oxidoreductase</keyword>
<dbReference type="RefSeq" id="WP_179486904.1">
    <property type="nucleotide sequence ID" value="NZ_JACCCW010000001.1"/>
</dbReference>
<dbReference type="InterPro" id="IPR050744">
    <property type="entry name" value="AI-2_Isomerase_LsrG"/>
</dbReference>
<dbReference type="InterPro" id="IPR007138">
    <property type="entry name" value="ABM_dom"/>
</dbReference>
<dbReference type="InterPro" id="IPR011008">
    <property type="entry name" value="Dimeric_a/b-barrel"/>
</dbReference>
<evidence type="ECO:0000259" key="1">
    <source>
        <dbReference type="PROSITE" id="PS51725"/>
    </source>
</evidence>
<proteinExistence type="predicted"/>
<dbReference type="EMBL" id="JACCCW010000001">
    <property type="protein sequence ID" value="NYF77917.1"/>
    <property type="molecule type" value="Genomic_DNA"/>
</dbReference>
<dbReference type="Proteomes" id="UP000589520">
    <property type="component" value="Unassembled WGS sequence"/>
</dbReference>
<organism evidence="2 3">
    <name type="scientific">Granulicella arctica</name>
    <dbReference type="NCBI Taxonomy" id="940613"/>
    <lineage>
        <taxon>Bacteria</taxon>
        <taxon>Pseudomonadati</taxon>
        <taxon>Acidobacteriota</taxon>
        <taxon>Terriglobia</taxon>
        <taxon>Terriglobales</taxon>
        <taxon>Acidobacteriaceae</taxon>
        <taxon>Granulicella</taxon>
    </lineage>
</organism>
<dbReference type="AlphaFoldDB" id="A0A7Y9PDH3"/>